<dbReference type="Gene3D" id="3.20.20.100">
    <property type="entry name" value="NADP-dependent oxidoreductase domain"/>
    <property type="match status" value="1"/>
</dbReference>
<dbReference type="AlphaFoldDB" id="A0A8J8CFM4"/>
<name>A0A8J8CFM4_9ARCH</name>
<dbReference type="Proteomes" id="UP000716004">
    <property type="component" value="Unassembled WGS sequence"/>
</dbReference>
<dbReference type="Proteomes" id="UP000750197">
    <property type="component" value="Unassembled WGS sequence"/>
</dbReference>
<evidence type="ECO:0000313" key="4">
    <source>
        <dbReference type="Proteomes" id="UP000750197"/>
    </source>
</evidence>
<sequence>MEFGSSHSVRMPDIGMGTWKMGGEFTADTSRDTEEIEALKAGLDIGYSFIDTAEMYGAGHAEELVGRAISGRDVFIATKVWQTNLGYDDVLKAADRSLRRLGRKTIDLYQIHWPNDSIPLRDTMRAMEKLVEEGKIAHIGVSNFDVELIEDAMSHLSRNELFSNQISYSLVDRRAENGLLNYCKKQRIGIIAYEPLARGKVFKGRTGRVLAKAAEMAHKTEAQVALNWIMSRGAVPIPKASSIDHLKENFGASGWRLSGKVLQFMERELGQ</sequence>
<dbReference type="SUPFAM" id="SSF51430">
    <property type="entry name" value="NAD(P)-linked oxidoreductase"/>
    <property type="match status" value="1"/>
</dbReference>
<proteinExistence type="predicted"/>
<feature type="domain" description="NADP-dependent oxidoreductase" evidence="1">
    <location>
        <begin position="14"/>
        <end position="261"/>
    </location>
</feature>
<dbReference type="PRINTS" id="PR00069">
    <property type="entry name" value="ALDKETRDTASE"/>
</dbReference>
<dbReference type="Pfam" id="PF00248">
    <property type="entry name" value="Aldo_ket_red"/>
    <property type="match status" value="1"/>
</dbReference>
<dbReference type="InterPro" id="IPR023210">
    <property type="entry name" value="NADP_OxRdtase_dom"/>
</dbReference>
<evidence type="ECO:0000313" key="3">
    <source>
        <dbReference type="EMBL" id="MBX8643571.1"/>
    </source>
</evidence>
<dbReference type="CDD" id="cd19072">
    <property type="entry name" value="AKR_AKR3F1-like"/>
    <property type="match status" value="1"/>
</dbReference>
<dbReference type="PANTHER" id="PTHR43638:SF3">
    <property type="entry name" value="ALDEHYDE REDUCTASE"/>
    <property type="match status" value="1"/>
</dbReference>
<dbReference type="EMBL" id="JAHEAC010000012">
    <property type="protein sequence ID" value="MBX8643571.1"/>
    <property type="molecule type" value="Genomic_DNA"/>
</dbReference>
<protein>
    <submittedName>
        <fullName evidence="3">Aldo/keto reductase</fullName>
    </submittedName>
</protein>
<dbReference type="EMBL" id="JAGVSJ010000003">
    <property type="protein sequence ID" value="MBX8631300.1"/>
    <property type="molecule type" value="Genomic_DNA"/>
</dbReference>
<comment type="caution">
    <text evidence="3">The sequence shown here is derived from an EMBL/GenBank/DDBJ whole genome shotgun (WGS) entry which is preliminary data.</text>
</comment>
<dbReference type="InterPro" id="IPR036812">
    <property type="entry name" value="NAD(P)_OxRdtase_dom_sf"/>
</dbReference>
<dbReference type="PANTHER" id="PTHR43638">
    <property type="entry name" value="OXIDOREDUCTASE, ALDO/KETO REDUCTASE FAMILY PROTEIN"/>
    <property type="match status" value="1"/>
</dbReference>
<dbReference type="GO" id="GO:0016491">
    <property type="term" value="F:oxidoreductase activity"/>
    <property type="evidence" value="ECO:0007669"/>
    <property type="project" value="InterPro"/>
</dbReference>
<evidence type="ECO:0000259" key="1">
    <source>
        <dbReference type="Pfam" id="PF00248"/>
    </source>
</evidence>
<reference evidence="3" key="1">
    <citation type="submission" date="2021-05" db="EMBL/GenBank/DDBJ databases">
        <title>Genomic insights into ecological role and evolution of a novel Thermoplasmata order Candidatus Sysuiplasmatales.</title>
        <authorList>
            <person name="Yuan Y."/>
        </authorList>
    </citation>
    <scope>NUCLEOTIDE SEQUENCE</scope>
    <source>
        <strain evidence="3">TUT19-bin139</strain>
        <strain evidence="2">YP2-bin.285</strain>
    </source>
</reference>
<organism evidence="3 4">
    <name type="scientific">Candidatus Sysuiplasma superficiale</name>
    <dbReference type="NCBI Taxonomy" id="2823368"/>
    <lineage>
        <taxon>Archaea</taxon>
        <taxon>Methanobacteriati</taxon>
        <taxon>Thermoplasmatota</taxon>
        <taxon>Thermoplasmata</taxon>
        <taxon>Candidatus Sysuiplasmatales</taxon>
        <taxon>Candidatus Sysuiplasmataceae</taxon>
        <taxon>Candidatus Sysuiplasma</taxon>
    </lineage>
</organism>
<accession>A0A8J8CFM4</accession>
<evidence type="ECO:0000313" key="2">
    <source>
        <dbReference type="EMBL" id="MBX8631300.1"/>
    </source>
</evidence>
<gene>
    <name evidence="2" type="ORF">J9259_02085</name>
    <name evidence="3" type="ORF">KIY12_02415</name>
</gene>
<dbReference type="PIRSF" id="PIRSF000097">
    <property type="entry name" value="AKR"/>
    <property type="match status" value="1"/>
</dbReference>
<dbReference type="InterPro" id="IPR020471">
    <property type="entry name" value="AKR"/>
</dbReference>